<dbReference type="GO" id="GO:0048871">
    <property type="term" value="P:multicellular organismal-level homeostasis"/>
    <property type="evidence" value="ECO:0007669"/>
    <property type="project" value="UniProtKB-ARBA"/>
</dbReference>
<feature type="domain" description="EGF-like" evidence="29">
    <location>
        <begin position="801"/>
        <end position="837"/>
    </location>
</feature>
<feature type="domain" description="EGF-like" evidence="29">
    <location>
        <begin position="68"/>
        <end position="111"/>
    </location>
</feature>
<dbReference type="FunFam" id="3.30.300.320:FF:000001">
    <property type="entry name" value="Neurogenic locus notch 1"/>
    <property type="match status" value="1"/>
</dbReference>
<feature type="disulfide bond" evidence="26">
    <location>
        <begin position="374"/>
        <end position="383"/>
    </location>
</feature>
<dbReference type="FunFam" id="2.10.25.10:FF:000136">
    <property type="entry name" value="Neurogenic locus notch 1"/>
    <property type="match status" value="1"/>
</dbReference>
<dbReference type="PROSITE" id="PS01187">
    <property type="entry name" value="EGF_CA"/>
    <property type="match status" value="8"/>
</dbReference>
<feature type="transmembrane region" description="Helical" evidence="28">
    <location>
        <begin position="1715"/>
        <end position="1737"/>
    </location>
</feature>
<feature type="compositionally biased region" description="Basic and acidic residues" evidence="27">
    <location>
        <begin position="1812"/>
        <end position="1823"/>
    </location>
</feature>
<dbReference type="GO" id="GO:0048565">
    <property type="term" value="P:digestive tract development"/>
    <property type="evidence" value="ECO:0007669"/>
    <property type="project" value="UniProtKB-ARBA"/>
</dbReference>
<feature type="disulfide bond" evidence="26">
    <location>
        <begin position="163"/>
        <end position="180"/>
    </location>
</feature>
<dbReference type="InterPro" id="IPR024600">
    <property type="entry name" value="Notch_C"/>
</dbReference>
<feature type="compositionally biased region" description="Gly residues" evidence="27">
    <location>
        <begin position="2213"/>
        <end position="2222"/>
    </location>
</feature>
<feature type="compositionally biased region" description="Polar residues" evidence="27">
    <location>
        <begin position="2155"/>
        <end position="2165"/>
    </location>
</feature>
<feature type="compositionally biased region" description="Polar residues" evidence="27">
    <location>
        <begin position="2473"/>
        <end position="2496"/>
    </location>
</feature>
<feature type="domain" description="EGF-like" evidence="29">
    <location>
        <begin position="726"/>
        <end position="761"/>
    </location>
</feature>
<evidence type="ECO:0000313" key="31">
    <source>
        <dbReference type="EMBL" id="OXA56699.1"/>
    </source>
</evidence>
<feature type="domain" description="EGF-like" evidence="29">
    <location>
        <begin position="688"/>
        <end position="724"/>
    </location>
</feature>
<feature type="domain" description="EGF-like" evidence="29">
    <location>
        <begin position="955"/>
        <end position="990"/>
    </location>
</feature>
<dbReference type="SMART" id="SM00248">
    <property type="entry name" value="ANK"/>
    <property type="match status" value="7"/>
</dbReference>
<dbReference type="InterPro" id="IPR002110">
    <property type="entry name" value="Ankyrin_rpt"/>
</dbReference>
<dbReference type="PROSITE" id="PS00022">
    <property type="entry name" value="EGF_1"/>
    <property type="match status" value="29"/>
</dbReference>
<evidence type="ECO:0000259" key="30">
    <source>
        <dbReference type="PROSITE" id="PS50258"/>
    </source>
</evidence>
<dbReference type="GO" id="GO:0007548">
    <property type="term" value="P:sex differentiation"/>
    <property type="evidence" value="ECO:0007669"/>
    <property type="project" value="UniProtKB-ARBA"/>
</dbReference>
<keyword evidence="23" id="KW-0479">Metal-binding</keyword>
<dbReference type="SUPFAM" id="SSF57196">
    <property type="entry name" value="EGF/Laminin"/>
    <property type="match status" value="19"/>
</dbReference>
<feature type="domain" description="EGF-like" evidence="29">
    <location>
        <begin position="1155"/>
        <end position="1192"/>
    </location>
</feature>
<feature type="disulfide bond" evidence="26">
    <location>
        <begin position="561"/>
        <end position="570"/>
    </location>
</feature>
<feature type="domain" description="EGF-like" evidence="29">
    <location>
        <begin position="348"/>
        <end position="384"/>
    </location>
</feature>
<evidence type="ECO:0000256" key="18">
    <source>
        <dbReference type="ARBA" id="ARBA00023159"/>
    </source>
</evidence>
<feature type="region of interest" description="Disordered" evidence="27">
    <location>
        <begin position="1806"/>
        <end position="1829"/>
    </location>
</feature>
<feature type="domain" description="EGF-like" evidence="29">
    <location>
        <begin position="1232"/>
        <end position="1268"/>
    </location>
</feature>
<evidence type="ECO:0000256" key="24">
    <source>
        <dbReference type="PIRSR" id="PIRSR002279-2"/>
    </source>
</evidence>
<dbReference type="PANTHER" id="PTHR45836:SF23">
    <property type="entry name" value="NEUROGENIC LOCUS NOTCH HOMOLOG PROTEIN 1"/>
    <property type="match status" value="1"/>
</dbReference>
<feature type="domain" description="EGF-like" evidence="29">
    <location>
        <begin position="535"/>
        <end position="571"/>
    </location>
</feature>
<feature type="disulfide bond" evidence="26">
    <location>
        <begin position="577"/>
        <end position="587"/>
    </location>
</feature>
<feature type="disulfide bond" evidence="24">
    <location>
        <begin position="469"/>
        <end position="480"/>
    </location>
</feature>
<dbReference type="SMART" id="SM00004">
    <property type="entry name" value="NL"/>
    <property type="match status" value="3"/>
</dbReference>
<organism evidence="31 32">
    <name type="scientific">Folsomia candida</name>
    <name type="common">Springtail</name>
    <dbReference type="NCBI Taxonomy" id="158441"/>
    <lineage>
        <taxon>Eukaryota</taxon>
        <taxon>Metazoa</taxon>
        <taxon>Ecdysozoa</taxon>
        <taxon>Arthropoda</taxon>
        <taxon>Hexapoda</taxon>
        <taxon>Collembola</taxon>
        <taxon>Entomobryomorpha</taxon>
        <taxon>Isotomoidea</taxon>
        <taxon>Isotomidae</taxon>
        <taxon>Proisotominae</taxon>
        <taxon>Folsomia</taxon>
    </lineage>
</organism>
<evidence type="ECO:0000256" key="22">
    <source>
        <dbReference type="ARBA" id="ARBA00023242"/>
    </source>
</evidence>
<comment type="subcellular location">
    <subcellularLocation>
        <location evidence="2">Apical cell membrane</location>
        <topology evidence="2">Single-pass type I membrane protein</topology>
    </subcellularLocation>
    <subcellularLocation>
        <location evidence="1">Nucleus</location>
    </subcellularLocation>
</comment>
<proteinExistence type="inferred from homology"/>
<feature type="disulfide bond" evidence="26">
    <location>
        <begin position="413"/>
        <end position="422"/>
    </location>
</feature>
<feature type="disulfide bond" evidence="26">
    <location>
        <begin position="943"/>
        <end position="952"/>
    </location>
</feature>
<feature type="disulfide bond" evidence="26">
    <location>
        <begin position="336"/>
        <end position="345"/>
    </location>
</feature>
<feature type="region of interest" description="Disordered" evidence="27">
    <location>
        <begin position="2408"/>
        <end position="2503"/>
    </location>
</feature>
<dbReference type="GO" id="GO:0002164">
    <property type="term" value="P:larval development"/>
    <property type="evidence" value="ECO:0007669"/>
    <property type="project" value="UniProtKB-ARBA"/>
</dbReference>
<keyword evidence="4" id="KW-0217">Developmental protein</keyword>
<feature type="disulfide bond" evidence="26">
    <location>
        <begin position="259"/>
        <end position="268"/>
    </location>
</feature>
<keyword evidence="17 24" id="KW-1015">Disulfide bond</keyword>
<feature type="disulfide bond" evidence="24">
    <location>
        <begin position="429"/>
        <end position="442"/>
    </location>
</feature>
<dbReference type="InterPro" id="IPR010660">
    <property type="entry name" value="Notch_NOD_dom"/>
</dbReference>
<dbReference type="InterPro" id="IPR051355">
    <property type="entry name" value="Notch/Slit_guidance"/>
</dbReference>
<feature type="disulfide bond" evidence="26">
    <location>
        <begin position="1423"/>
        <end position="1432"/>
    </location>
</feature>
<dbReference type="GO" id="GO:0051049">
    <property type="term" value="P:regulation of transport"/>
    <property type="evidence" value="ECO:0007669"/>
    <property type="project" value="UniProtKB-ARBA"/>
</dbReference>
<feature type="domain" description="EGF-like" evidence="29">
    <location>
        <begin position="308"/>
        <end position="346"/>
    </location>
</feature>
<dbReference type="Pfam" id="PF06816">
    <property type="entry name" value="NOD"/>
    <property type="match status" value="1"/>
</dbReference>
<feature type="binding site" evidence="23">
    <location>
        <position position="482"/>
    </location>
    <ligand>
        <name>Ca(2+)</name>
        <dbReference type="ChEBI" id="CHEBI:29108"/>
        <label>2</label>
    </ligand>
</feature>
<dbReference type="GO" id="GO:0008593">
    <property type="term" value="P:regulation of Notch signaling pathway"/>
    <property type="evidence" value="ECO:0007669"/>
    <property type="project" value="UniProtKB-ARBA"/>
</dbReference>
<dbReference type="Pfam" id="PF12661">
    <property type="entry name" value="hEGF"/>
    <property type="match status" value="8"/>
</dbReference>
<feature type="disulfide bond" evidence="26">
    <location>
        <begin position="1220"/>
        <end position="1229"/>
    </location>
</feature>
<evidence type="ECO:0000256" key="2">
    <source>
        <dbReference type="ARBA" id="ARBA00004247"/>
    </source>
</evidence>
<dbReference type="GO" id="GO:0060562">
    <property type="term" value="P:epithelial tube morphogenesis"/>
    <property type="evidence" value="ECO:0007669"/>
    <property type="project" value="UniProtKB-ARBA"/>
</dbReference>
<feature type="disulfide bond" evidence="26">
    <location>
        <begin position="598"/>
        <end position="607"/>
    </location>
</feature>
<dbReference type="OrthoDB" id="283575at2759"/>
<feature type="domain" description="EGF-like" evidence="29">
    <location>
        <begin position="763"/>
        <end position="799"/>
    </location>
</feature>
<evidence type="ECO:0000256" key="10">
    <source>
        <dbReference type="ARBA" id="ARBA00022737"/>
    </source>
</evidence>
<feature type="disulfide bond" evidence="26">
    <location>
        <begin position="637"/>
        <end position="646"/>
    </location>
</feature>
<feature type="domain" description="EGF-like" evidence="29">
    <location>
        <begin position="992"/>
        <end position="1028"/>
    </location>
</feature>
<feature type="compositionally biased region" description="Polar residues" evidence="27">
    <location>
        <begin position="2426"/>
        <end position="2435"/>
    </location>
</feature>
<feature type="disulfide bond" evidence="26">
    <location>
        <begin position="101"/>
        <end position="110"/>
    </location>
</feature>
<feature type="disulfide bond" evidence="26">
    <location>
        <begin position="1018"/>
        <end position="1027"/>
    </location>
</feature>
<feature type="region of interest" description="Disordered" evidence="27">
    <location>
        <begin position="1761"/>
        <end position="1789"/>
    </location>
</feature>
<feature type="disulfide bond" evidence="26">
    <location>
        <begin position="827"/>
        <end position="836"/>
    </location>
</feature>
<dbReference type="GO" id="GO:0007411">
    <property type="term" value="P:axon guidance"/>
    <property type="evidence" value="ECO:0007669"/>
    <property type="project" value="TreeGrafter"/>
</dbReference>
<sequence>MVDNPGGHVFTINDNIDFVRLGWWVLRRGCDFGCFGTFVLASPSTHHLLLKYLLGRCSSSFVGEYCQYPNPCHHTSQRCENGGRCHAVLKPNVAPSFACDCPVGYTSSFCELELANACQSSPCGSGVCRLKTLESYVCNCSTGTRGDNCEHTDHCTINGSNPCKNAGKCIPEDTAPGYRCVCDPGFTGPNCLLDVNECTDKNSCIHGTCQNTYGSYKCKCHEGWSEPKCDTKFIPCVPSLCQNDGVCRVTGNLSYTCLCKPGFRGKFCEENTSCDKHHCQNGGKCIPGVNAYTCQCPPTFTGEFCQIDIDECALRPTLCQNGATCQNSVGSFSCICSNGWEGRLCNINTDDCKDSACLSGATCIDKVAAFYCECPPGKTGLLCHLNDACTSNPCHQGAICETSPIDGSYLCSCPSGFQGMNCTQDIDECLEGLSPCEHLGTCVNLPGSYRCHCPIGFTGTRCETNINECDSMPCQNDGTCLDERGFSGAQCEINIDECRSNYNNPCLNGGRCHDQINGYRCSCLPGFSGQKCEINIDECIGNPCKNGGTCLDGRNGVYCICPLGFIGENCQVNKDDCIDNPCHNGKCIDGINSFQCQCSPGYTGHVCQTRINECLQTPCLWGGTCESLSNGGFRCTCPPGTNGLRCENNINECLSNPCGIGTEKCVDGINRYTCDCKPGYAGKLCEIEINECLSNPCANGGVCIDLVNGFKCNCPRGYYDARCLSDVDECKSSPCVHGHCEDLVNNYLCHCDSGYTGKRCDVEIQHCSSNPCQHSGVCKNKFNGYTCECLAGYSGRNCEHNIQECESNPCNSKGSCVDLVNGYKCVCELPWSGINCEKKLDPCSPNKCKNGICSPSNNYLDFSCSCQLGYTSRLCDVDINECAVSSPCRNKGVCVNTNGSYYCNCPPGYEGRDCTINTDDCAISPCMNGGTCLDGLGNYTCLCVDGFEGLDCENERNECLSNPCVHGTCTDYVNSYSCTCESGWSSHHCHINDEDCTESSCLNGGTCVDQVNSYTCLCRSGYEGSNCQFERRECDSSPCRNGATCQENGIGHFRCHCPYGWSGDLCDVDVNECAVSSPCHNGAACHNTNGSFSCECARGYQGSICDVEMVSCNDAASRKGVPVSRLCNNGTCEDSGNSHICRCMTGYTGSYCQIEINECENLKPCLNGGTCINFLGSYSCQCARGYQGDSCALNIDDCANNPCLNNGICHDGVNSFTCSCPHGTLGRLCEINENDCFDGACFHGGSCIDKIGGYECKCMPGYTGGKCEGDVNECLSNPCSSPGTLACVQLVNDYRCDCKPGWSGHLCERRVDLCHNNPCHNGGVCSVQSRGSGKDRADVRICTCQAGYHGKLCDLNGTPCHNNPCRAGGTCIVKGGSSMCKCPQGTEGDYCQDDFRTDCSLRPCLNNGRCEVLPDDQGYHCRCPHSKSGRNCERERDENRHYDEIDIDKARRECVRNKCSEKSGDATCDKECNNYACEFDGGDCSLGLNPWKNCNAPKCHLTFANGICDPQCNSKECLFDGRDCEPSFKQCNPVDNNFCERHYNDGSCDQGCNNAECDWDGMDCETNPPLLISGVMSIVVRNMDVQSLLNNKAAFLRYLGHQLRTTLRIKQSPLGNLMVYPWDPSVDAISYLTNGSDPNQMFRTGSVGVLVYLEIDNRKCGGFLNDTNCFQTALEAAEFLAASAQRHTLDSDFDIIQVRGLSNDLPPGGEDKASWVAYVLIGALTVIMLALLFGVLVSTRKKSARGVLWFPEGFLRSTTITSQHRRSRRRGPDGQEMRHLSKIHPLEPDFDSGHTMGFYDGITDVTSQYSDDSDRPPSKRMRSDGGYASDHTICTNTDYDEIDPRPWTHQHLEAADIRHPDLLALTPAEALKTNFDVDVRGPCGLTPLMVASLKGGGLDACDEEDDDATAQVIADLVIQGAQLNATMDKTGETSLHLAARYARADAAKRLLDAGADANPIDHTGRTPLHAAIAADAMGVFQILLRNRATNLNAKMHDGTTPLILAARLAIDGMVDHLVTAQADINAADNSGKTALHWAAAVNNVEALQILVSHGANRDAQDERDETPLFLAAREGSFNTCRILLDNLANRDIADHMDRLPRDIAAERLHHDIVRLLDEHVPRPSAVQTIHHQAPNNLSSMNNNVNSPPSQVMNNDNFSPGVQNPSQPKPKKRTIKPDHNVGGDLVDNSKSSQGPKPPRRPSNRKKKSTDSLLHGGGGGGGMGVINHATDSSPLSGDSSTMSPPDFHSSHNMFNVPPTSMAISQPNLSSIEPHQHGHGNTYGTLQINKAPPPYEDCFNNKAVSFHNLQFSNYSNNMSGNLHNGSQQQYLQQNSPFPSPQSVASQFQASSPTSYAGSPPQVTSPNKRPSLPTSPTHMAALRAATQQKLINGNTSSNNTFDYSPSGATGNANQFYSGGSSIAHYPTPPSQHSESSAGSPQHIHGPDSYPTPSPESPGWSSSPHSTSDWSEGIHSPPGTTQVMYNAHPQIQMQHSHSSSRGPEGIYI</sequence>
<dbReference type="GO" id="GO:0005509">
    <property type="term" value="F:calcium ion binding"/>
    <property type="evidence" value="ECO:0007669"/>
    <property type="project" value="InterPro"/>
</dbReference>
<feature type="domain" description="EGF-like" evidence="29">
    <location>
        <begin position="1270"/>
        <end position="1308"/>
    </location>
</feature>
<dbReference type="GO" id="GO:0060255">
    <property type="term" value="P:regulation of macromolecule metabolic process"/>
    <property type="evidence" value="ECO:0007669"/>
    <property type="project" value="UniProtKB-ARBA"/>
</dbReference>
<dbReference type="GO" id="GO:0048568">
    <property type="term" value="P:embryonic organ development"/>
    <property type="evidence" value="ECO:0007669"/>
    <property type="project" value="UniProtKB-ARBA"/>
</dbReference>
<feature type="domain" description="LNR" evidence="30">
    <location>
        <begin position="1531"/>
        <end position="1569"/>
    </location>
</feature>
<dbReference type="PROSITE" id="PS00010">
    <property type="entry name" value="ASX_HYDROXYL"/>
    <property type="match status" value="19"/>
</dbReference>
<feature type="domain" description="EGF-like" evidence="29">
    <location>
        <begin position="494"/>
        <end position="533"/>
    </location>
</feature>
<feature type="domain" description="EGF-like" evidence="29">
    <location>
        <begin position="465"/>
        <end position="492"/>
    </location>
</feature>
<feature type="disulfide bond" evidence="26">
    <location>
        <begin position="1143"/>
        <end position="1152"/>
    </location>
</feature>
<feature type="disulfide bond" evidence="26">
    <location>
        <begin position="1057"/>
        <end position="1066"/>
    </location>
</feature>
<comment type="caution">
    <text evidence="31">The sequence shown here is derived from an EMBL/GenBank/DDBJ whole genome shotgun (WGS) entry which is preliminary data.</text>
</comment>
<feature type="disulfide bond" evidence="26">
    <location>
        <begin position="1182"/>
        <end position="1191"/>
    </location>
</feature>
<feature type="compositionally biased region" description="Polar residues" evidence="27">
    <location>
        <begin position="2227"/>
        <end position="2241"/>
    </location>
</feature>
<dbReference type="GO" id="GO:0009986">
    <property type="term" value="C:cell surface"/>
    <property type="evidence" value="ECO:0007669"/>
    <property type="project" value="UniProtKB-ARBA"/>
</dbReference>
<dbReference type="PROSITE" id="PS50026">
    <property type="entry name" value="EGF_3"/>
    <property type="match status" value="35"/>
</dbReference>
<dbReference type="Proteomes" id="UP000198287">
    <property type="component" value="Unassembled WGS sequence"/>
</dbReference>
<dbReference type="GO" id="GO:0005911">
    <property type="term" value="C:cell-cell junction"/>
    <property type="evidence" value="ECO:0007669"/>
    <property type="project" value="UniProtKB-ARBA"/>
</dbReference>
<keyword evidence="12" id="KW-0914">Notch signaling pathway</keyword>
<keyword evidence="21" id="KW-0325">Glycoprotein</keyword>
<feature type="disulfide bond" evidence="26">
    <location>
        <begin position="730"/>
        <end position="740"/>
    </location>
</feature>
<dbReference type="InterPro" id="IPR000152">
    <property type="entry name" value="EGF-type_Asp/Asn_hydroxyl_site"/>
</dbReference>
<feature type="domain" description="EGF-like" evidence="29">
    <location>
        <begin position="649"/>
        <end position="686"/>
    </location>
</feature>
<dbReference type="Pfam" id="PF00066">
    <property type="entry name" value="Notch"/>
    <property type="match status" value="3"/>
</dbReference>
<feature type="repeat" description="ANK" evidence="25">
    <location>
        <begin position="2063"/>
        <end position="2095"/>
    </location>
</feature>
<keyword evidence="5" id="KW-1003">Cell membrane</keyword>
<evidence type="ECO:0000256" key="11">
    <source>
        <dbReference type="ARBA" id="ARBA00022782"/>
    </source>
</evidence>
<dbReference type="InterPro" id="IPR000800">
    <property type="entry name" value="Notch_dom"/>
</dbReference>
<dbReference type="SMART" id="SM01338">
    <property type="entry name" value="NOD"/>
    <property type="match status" value="1"/>
</dbReference>
<feature type="domain" description="EGF-like" evidence="29">
    <location>
        <begin position="917"/>
        <end position="953"/>
    </location>
</feature>
<dbReference type="PROSITE" id="PS50258">
    <property type="entry name" value="LNR"/>
    <property type="match status" value="2"/>
</dbReference>
<dbReference type="SMART" id="SM00179">
    <property type="entry name" value="EGF_CA"/>
    <property type="match status" value="33"/>
</dbReference>
<evidence type="ECO:0000256" key="16">
    <source>
        <dbReference type="ARBA" id="ARBA00023136"/>
    </source>
</evidence>
<dbReference type="GO" id="GO:0007219">
    <property type="term" value="P:Notch signaling pathway"/>
    <property type="evidence" value="ECO:0007669"/>
    <property type="project" value="UniProtKB-KW"/>
</dbReference>
<evidence type="ECO:0000256" key="21">
    <source>
        <dbReference type="ARBA" id="ARBA00023180"/>
    </source>
</evidence>
<dbReference type="FunFam" id="2.10.25.10:FF:000080">
    <property type="entry name" value="Neurogenic locus notch 1"/>
    <property type="match status" value="2"/>
</dbReference>
<keyword evidence="7" id="KW-0597">Phosphoprotein</keyword>
<dbReference type="InterPro" id="IPR049883">
    <property type="entry name" value="NOTCH1_EGF-like"/>
</dbReference>
<evidence type="ECO:0000259" key="29">
    <source>
        <dbReference type="PROSITE" id="PS50026"/>
    </source>
</evidence>
<dbReference type="PANTHER" id="PTHR45836">
    <property type="entry name" value="SLIT HOMOLOG"/>
    <property type="match status" value="1"/>
</dbReference>
<dbReference type="GO" id="GO:0048592">
    <property type="term" value="P:eye morphogenesis"/>
    <property type="evidence" value="ECO:0007669"/>
    <property type="project" value="UniProtKB-ARBA"/>
</dbReference>
<dbReference type="FunFam" id="2.10.25.10:FF:000565">
    <property type="entry name" value="Predicted protein"/>
    <property type="match status" value="1"/>
</dbReference>
<feature type="disulfide bond" evidence="26">
    <location>
        <begin position="118"/>
        <end position="128"/>
    </location>
</feature>
<keyword evidence="10" id="KW-0677">Repeat</keyword>
<keyword evidence="9" id="KW-0732">Signal</keyword>
<dbReference type="FunFam" id="2.10.25.10:FF:000004">
    <property type="entry name" value="Neurogenic locus notch 1"/>
    <property type="match status" value="2"/>
</dbReference>
<dbReference type="GO" id="GO:0061326">
    <property type="term" value="P:renal tubule development"/>
    <property type="evidence" value="ECO:0007669"/>
    <property type="project" value="UniProtKB-ARBA"/>
</dbReference>
<feature type="domain" description="EGF-like" evidence="29">
    <location>
        <begin position="1310"/>
        <end position="1354"/>
    </location>
</feature>
<dbReference type="SMART" id="SM01334">
    <property type="entry name" value="DUF3454"/>
    <property type="match status" value="1"/>
</dbReference>
<comment type="caution">
    <text evidence="26">Lacks conserved residue(s) required for the propagation of feature annotation.</text>
</comment>
<dbReference type="PROSITE" id="PS01186">
    <property type="entry name" value="EGF_2"/>
    <property type="match status" value="27"/>
</dbReference>
<feature type="compositionally biased region" description="Basic and acidic residues" evidence="27">
    <location>
        <begin position="1770"/>
        <end position="1787"/>
    </location>
</feature>
<feature type="disulfide bond" evidence="26">
    <location>
        <begin position="905"/>
        <end position="914"/>
    </location>
</feature>
<feature type="domain" description="EGF-like" evidence="29">
    <location>
        <begin position="194"/>
        <end position="230"/>
    </location>
</feature>
<feature type="domain" description="EGF-like" evidence="29">
    <location>
        <begin position="1069"/>
        <end position="1106"/>
    </location>
</feature>
<dbReference type="Gene3D" id="2.10.25.10">
    <property type="entry name" value="Laminin"/>
    <property type="match status" value="33"/>
</dbReference>
<feature type="domain" description="EGF-like" evidence="29">
    <location>
        <begin position="573"/>
        <end position="608"/>
    </location>
</feature>
<dbReference type="CDD" id="cd00054">
    <property type="entry name" value="EGF_CA"/>
    <property type="match status" value="26"/>
</dbReference>
<dbReference type="FunFam" id="2.10.25.10:FF:000309">
    <property type="entry name" value="Uncharacterized protein, isoform A"/>
    <property type="match status" value="1"/>
</dbReference>
<evidence type="ECO:0000256" key="9">
    <source>
        <dbReference type="ARBA" id="ARBA00022729"/>
    </source>
</evidence>
<evidence type="ECO:0000256" key="4">
    <source>
        <dbReference type="ARBA" id="ARBA00022473"/>
    </source>
</evidence>
<dbReference type="GO" id="GO:0048608">
    <property type="term" value="P:reproductive structure development"/>
    <property type="evidence" value="ECO:0007669"/>
    <property type="project" value="UniProtKB-ARBA"/>
</dbReference>
<dbReference type="FunFam" id="2.10.25.10:FF:000472">
    <property type="entry name" value="Uncharacterized protein, isoform A"/>
    <property type="match status" value="2"/>
</dbReference>
<dbReference type="GO" id="GO:0010160">
    <property type="term" value="P:formation of animal organ boundary"/>
    <property type="evidence" value="ECO:0007669"/>
    <property type="project" value="UniProtKB-ARBA"/>
</dbReference>
<feature type="domain" description="EGF-like" evidence="29">
    <location>
        <begin position="1356"/>
        <end position="1392"/>
    </location>
</feature>
<feature type="repeat" description="ANK" evidence="25">
    <location>
        <begin position="1963"/>
        <end position="1988"/>
    </location>
</feature>
<dbReference type="GO" id="GO:0048495">
    <property type="term" value="F:Roundabout binding"/>
    <property type="evidence" value="ECO:0007669"/>
    <property type="project" value="TreeGrafter"/>
</dbReference>
<dbReference type="GO" id="GO:0001708">
    <property type="term" value="P:cell fate specification"/>
    <property type="evidence" value="ECO:0007669"/>
    <property type="project" value="UniProtKB-ARBA"/>
</dbReference>
<evidence type="ECO:0000256" key="8">
    <source>
        <dbReference type="ARBA" id="ARBA00022692"/>
    </source>
</evidence>
<feature type="binding site" evidence="23">
    <location>
        <position position="497"/>
    </location>
    <ligand>
        <name>Ca(2+)</name>
        <dbReference type="ChEBI" id="CHEBI:29108"/>
        <label>3</label>
    </ligand>
</feature>
<feature type="disulfide bond" evidence="26">
    <location>
        <begin position="296"/>
        <end position="305"/>
    </location>
</feature>
<dbReference type="InterPro" id="IPR008297">
    <property type="entry name" value="Notch"/>
</dbReference>
<keyword evidence="6 26" id="KW-0245">EGF-like domain</keyword>
<keyword evidence="11" id="KW-0221">Differentiation</keyword>
<dbReference type="InterPro" id="IPR035993">
    <property type="entry name" value="Notch-like_dom_sf"/>
</dbReference>
<dbReference type="GO" id="GO:0009792">
    <property type="term" value="P:embryo development ending in birth or egg hatching"/>
    <property type="evidence" value="ECO:0007669"/>
    <property type="project" value="UniProtKB-ARBA"/>
</dbReference>
<dbReference type="Pfam" id="PF00008">
    <property type="entry name" value="EGF"/>
    <property type="match status" value="17"/>
</dbReference>
<feature type="disulfide bond" evidence="26">
    <location>
        <begin position="959"/>
        <end position="969"/>
    </location>
</feature>
<dbReference type="GO" id="GO:0009967">
    <property type="term" value="P:positive regulation of signal transduction"/>
    <property type="evidence" value="ECO:0007669"/>
    <property type="project" value="UniProtKB-ARBA"/>
</dbReference>
<dbReference type="GO" id="GO:0016324">
    <property type="term" value="C:apical plasma membrane"/>
    <property type="evidence" value="ECO:0007669"/>
    <property type="project" value="UniProtKB-SubCell"/>
</dbReference>
<feature type="compositionally biased region" description="Low complexity" evidence="27">
    <location>
        <begin position="2135"/>
        <end position="2154"/>
    </location>
</feature>
<feature type="domain" description="EGF-like" evidence="29">
    <location>
        <begin position="114"/>
        <end position="150"/>
    </location>
</feature>
<feature type="disulfide bond" evidence="26">
    <location>
        <begin position="182"/>
        <end position="191"/>
    </location>
</feature>
<evidence type="ECO:0000256" key="7">
    <source>
        <dbReference type="ARBA" id="ARBA00022553"/>
    </source>
</evidence>
<feature type="domain" description="EGF-like" evidence="29">
    <location>
        <begin position="425"/>
        <end position="463"/>
    </location>
</feature>
<dbReference type="PRINTS" id="PR01452">
    <property type="entry name" value="LNOTCHREPEAT"/>
</dbReference>
<keyword evidence="20" id="KW-0675">Receptor</keyword>
<dbReference type="PROSITE" id="PS50297">
    <property type="entry name" value="ANK_REP_REGION"/>
    <property type="match status" value="4"/>
</dbReference>
<feature type="region of interest" description="Disordered" evidence="27">
    <location>
        <begin position="2315"/>
        <end position="2372"/>
    </location>
</feature>
<dbReference type="Pfam" id="PF07645">
    <property type="entry name" value="EGF_CA"/>
    <property type="match status" value="5"/>
</dbReference>
<feature type="disulfide bond" evidence="24">
    <location>
        <begin position="498"/>
        <end position="512"/>
    </location>
</feature>
<dbReference type="GO" id="GO:0051241">
    <property type="term" value="P:negative regulation of multicellular organismal process"/>
    <property type="evidence" value="ECO:0007669"/>
    <property type="project" value="UniProtKB-ARBA"/>
</dbReference>
<feature type="disulfide bond" evidence="26">
    <location>
        <begin position="1298"/>
        <end position="1307"/>
    </location>
</feature>
<name>A0A226EGZ9_FOLCA</name>
<feature type="domain" description="EGF-like" evidence="29">
    <location>
        <begin position="610"/>
        <end position="647"/>
    </location>
</feature>
<dbReference type="SUPFAM" id="SSF90193">
    <property type="entry name" value="Notch domain"/>
    <property type="match status" value="3"/>
</dbReference>
<feature type="domain" description="EGF-like" evidence="29">
    <location>
        <begin position="1194"/>
        <end position="1230"/>
    </location>
</feature>
<dbReference type="FunFam" id="2.10.25.10:FF:000151">
    <property type="entry name" value="FAT atypical cadherin 4"/>
    <property type="match status" value="2"/>
</dbReference>
<evidence type="ECO:0000256" key="15">
    <source>
        <dbReference type="ARBA" id="ARBA00023043"/>
    </source>
</evidence>
<dbReference type="FunFam" id="2.10.25.10:FF:000122">
    <property type="entry name" value="Protein crumbs homolog 2"/>
    <property type="match status" value="1"/>
</dbReference>
<dbReference type="FunFam" id="2.10.25.10:FF:000279">
    <property type="entry name" value="Neurogenic locus notch 1"/>
    <property type="match status" value="2"/>
</dbReference>
<dbReference type="GO" id="GO:0048598">
    <property type="term" value="P:embryonic morphogenesis"/>
    <property type="evidence" value="ECO:0007669"/>
    <property type="project" value="UniProtKB-ARBA"/>
</dbReference>
<feature type="repeat" description="ANK" evidence="25">
    <location>
        <begin position="2030"/>
        <end position="2062"/>
    </location>
</feature>
<feature type="binding site" evidence="23">
    <location>
        <position position="448"/>
    </location>
    <ligand>
        <name>Ca(2+)</name>
        <dbReference type="ChEBI" id="CHEBI:29108"/>
        <label>1</label>
    </ligand>
</feature>
<keyword evidence="19" id="KW-0804">Transcription</keyword>
<dbReference type="GO" id="GO:0051093">
    <property type="term" value="P:negative regulation of developmental process"/>
    <property type="evidence" value="ECO:0007669"/>
    <property type="project" value="UniProtKB-ARBA"/>
</dbReference>
<dbReference type="Pfam" id="PF00023">
    <property type="entry name" value="Ank"/>
    <property type="match status" value="1"/>
</dbReference>
<dbReference type="PIRSF" id="PIRSF002279">
    <property type="entry name" value="Notch"/>
    <property type="match status" value="1"/>
</dbReference>
<dbReference type="FunFam" id="2.10.25.10:FF:000125">
    <property type="entry name" value="Neurogenic locus notch protein-like"/>
    <property type="match status" value="1"/>
</dbReference>
<dbReference type="SMART" id="SM01339">
    <property type="entry name" value="NODP"/>
    <property type="match status" value="1"/>
</dbReference>
<dbReference type="InterPro" id="IPR001881">
    <property type="entry name" value="EGF-like_Ca-bd_dom"/>
</dbReference>
<feature type="binding site" evidence="23">
    <location>
        <position position="468"/>
    </location>
    <ligand>
        <name>Ca(2+)</name>
        <dbReference type="ChEBI" id="CHEBI:29108"/>
        <label>2</label>
    </ligand>
</feature>
<feature type="disulfide bond" evidence="26">
    <location>
        <begin position="140"/>
        <end position="149"/>
    </location>
</feature>
<dbReference type="InterPro" id="IPR036770">
    <property type="entry name" value="Ankyrin_rpt-contain_sf"/>
</dbReference>
<feature type="domain" description="EGF-like" evidence="29">
    <location>
        <begin position="1395"/>
        <end position="1433"/>
    </location>
</feature>
<evidence type="ECO:0000256" key="1">
    <source>
        <dbReference type="ARBA" id="ARBA00004123"/>
    </source>
</evidence>
<feature type="disulfide bond" evidence="24 26">
    <location>
        <begin position="523"/>
        <end position="532"/>
    </location>
</feature>
<dbReference type="InterPro" id="IPR011656">
    <property type="entry name" value="Notch_NODP_dom"/>
</dbReference>
<feature type="domain" description="EGF-like" evidence="29">
    <location>
        <begin position="1119"/>
        <end position="1153"/>
    </location>
</feature>
<feature type="disulfide bond" evidence="26">
    <location>
        <begin position="1382"/>
        <end position="1391"/>
    </location>
</feature>
<feature type="domain" description="EGF-like" evidence="29">
    <location>
        <begin position="270"/>
        <end position="306"/>
    </location>
</feature>
<dbReference type="Gene3D" id="3.30.300.320">
    <property type="match status" value="1"/>
</dbReference>
<evidence type="ECO:0000256" key="5">
    <source>
        <dbReference type="ARBA" id="ARBA00022475"/>
    </source>
</evidence>
<dbReference type="FunFam" id="2.10.25.10:FF:000050">
    <property type="entry name" value="neurogenic locus notch homolog protein 3"/>
    <property type="match status" value="1"/>
</dbReference>
<feature type="disulfide bond" evidence="26">
    <location>
        <begin position="714"/>
        <end position="723"/>
    </location>
</feature>
<keyword evidence="14" id="KW-0805">Transcription regulation</keyword>
<dbReference type="GO" id="GO:0051240">
    <property type="term" value="P:positive regulation of multicellular organismal process"/>
    <property type="evidence" value="ECO:0007669"/>
    <property type="project" value="UniProtKB-ARBA"/>
</dbReference>
<feature type="region of interest" description="Disordered" evidence="27">
    <location>
        <begin position="2134"/>
        <end position="2243"/>
    </location>
</feature>
<dbReference type="InterPro" id="IPR000742">
    <property type="entry name" value="EGF"/>
</dbReference>
<protein>
    <submittedName>
        <fullName evidence="31">Neurogenic locus Notch protein</fullName>
    </submittedName>
</protein>
<evidence type="ECO:0000256" key="13">
    <source>
        <dbReference type="ARBA" id="ARBA00022989"/>
    </source>
</evidence>
<feature type="disulfide bond" evidence="26">
    <location>
        <begin position="751"/>
        <end position="760"/>
    </location>
</feature>
<dbReference type="Pfam" id="PF12796">
    <property type="entry name" value="Ank_2"/>
    <property type="match status" value="1"/>
</dbReference>
<dbReference type="GO" id="GO:0022407">
    <property type="term" value="P:regulation of cell-cell adhesion"/>
    <property type="evidence" value="ECO:0007669"/>
    <property type="project" value="UniProtKB-ARBA"/>
</dbReference>
<evidence type="ECO:0000256" key="20">
    <source>
        <dbReference type="ARBA" id="ARBA00023170"/>
    </source>
</evidence>
<feature type="disulfide bond" evidence="26">
    <location>
        <begin position="394"/>
        <end position="411"/>
    </location>
</feature>
<feature type="domain" description="LNR" evidence="30">
    <location>
        <begin position="1454"/>
        <end position="1495"/>
    </location>
</feature>
<feature type="disulfide bond" evidence="26">
    <location>
        <begin position="1344"/>
        <end position="1353"/>
    </location>
</feature>
<dbReference type="InterPro" id="IPR013032">
    <property type="entry name" value="EGF-like_CS"/>
</dbReference>
<feature type="disulfide bond" evidence="26">
    <location>
        <begin position="1096"/>
        <end position="1105"/>
    </location>
</feature>
<keyword evidence="18" id="KW-0010">Activator</keyword>
<feature type="domain" description="EGF-like" evidence="29">
    <location>
        <begin position="151"/>
        <end position="192"/>
    </location>
</feature>
<evidence type="ECO:0000256" key="27">
    <source>
        <dbReference type="SAM" id="MobiDB-lite"/>
    </source>
</evidence>
<dbReference type="GO" id="GO:0008201">
    <property type="term" value="F:heparin binding"/>
    <property type="evidence" value="ECO:0007669"/>
    <property type="project" value="TreeGrafter"/>
</dbReference>
<feature type="disulfide bond" evidence="26">
    <location>
        <begin position="1258"/>
        <end position="1267"/>
    </location>
</feature>
<dbReference type="EMBL" id="LNIX01000003">
    <property type="protein sequence ID" value="OXA56699.1"/>
    <property type="molecule type" value="Genomic_DNA"/>
</dbReference>
<keyword evidence="13 28" id="KW-1133">Transmembrane helix</keyword>
<dbReference type="GO" id="GO:0080090">
    <property type="term" value="P:regulation of primary metabolic process"/>
    <property type="evidence" value="ECO:0007669"/>
    <property type="project" value="UniProtKB-ARBA"/>
</dbReference>
<dbReference type="SMART" id="SM00181">
    <property type="entry name" value="EGF"/>
    <property type="match status" value="35"/>
</dbReference>
<evidence type="ECO:0000256" key="17">
    <source>
        <dbReference type="ARBA" id="ARBA00023157"/>
    </source>
</evidence>
<feature type="disulfide bond" evidence="26">
    <location>
        <begin position="220"/>
        <end position="229"/>
    </location>
</feature>
<evidence type="ECO:0000313" key="32">
    <source>
        <dbReference type="Proteomes" id="UP000198287"/>
    </source>
</evidence>
<keyword evidence="15 25" id="KW-0040">ANK repeat</keyword>
<dbReference type="FunFam" id="2.10.25.10:FF:000146">
    <property type="entry name" value="Putative neurogenic locus notch"/>
    <property type="match status" value="1"/>
</dbReference>
<feature type="disulfide bond" evidence="26">
    <location>
        <begin position="1279"/>
        <end position="1296"/>
    </location>
</feature>
<gene>
    <name evidence="31" type="ORF">Fcan01_08075</name>
</gene>
<feature type="disulfide bond" evidence="26">
    <location>
        <begin position="980"/>
        <end position="989"/>
    </location>
</feature>
<keyword evidence="8 28" id="KW-0812">Transmembrane</keyword>
<dbReference type="OMA" id="TCHEQRD"/>
<dbReference type="GO" id="GO:0008347">
    <property type="term" value="P:glial cell migration"/>
    <property type="evidence" value="ECO:0007669"/>
    <property type="project" value="UniProtKB-ARBA"/>
</dbReference>
<feature type="repeat" description="ANK" evidence="25">
    <location>
        <begin position="1997"/>
        <end position="2029"/>
    </location>
</feature>
<dbReference type="CDD" id="cd21706">
    <property type="entry name" value="JMTM_dNotch"/>
    <property type="match status" value="1"/>
</dbReference>
<feature type="domain" description="EGF-like" evidence="29">
    <location>
        <begin position="232"/>
        <end position="269"/>
    </location>
</feature>
<dbReference type="STRING" id="158441.A0A226EGZ9"/>
<evidence type="ECO:0000256" key="28">
    <source>
        <dbReference type="SAM" id="Phobius"/>
    </source>
</evidence>
<feature type="domain" description="EGF-like" evidence="29">
    <location>
        <begin position="878"/>
        <end position="915"/>
    </location>
</feature>
<dbReference type="PRINTS" id="PR00010">
    <property type="entry name" value="EGFBLOOD"/>
</dbReference>
<feature type="disulfide bond" evidence="24 26">
    <location>
        <begin position="453"/>
        <end position="462"/>
    </location>
</feature>
<feature type="domain" description="EGF-like" evidence="29">
    <location>
        <begin position="839"/>
        <end position="876"/>
    </location>
</feature>
<feature type="disulfide bond" evidence="26">
    <location>
        <begin position="1404"/>
        <end position="1421"/>
    </location>
</feature>
<evidence type="ECO:0000256" key="14">
    <source>
        <dbReference type="ARBA" id="ARBA00023015"/>
    </source>
</evidence>
<comment type="similarity">
    <text evidence="3">Belongs to the NOTCH family.</text>
</comment>
<dbReference type="GO" id="GO:0003008">
    <property type="term" value="P:system process"/>
    <property type="evidence" value="ECO:0007669"/>
    <property type="project" value="UniProtKB-ARBA"/>
</dbReference>
<feature type="disulfide bond" evidence="26">
    <location>
        <begin position="866"/>
        <end position="875"/>
    </location>
</feature>
<dbReference type="GO" id="GO:0002064">
    <property type="term" value="P:epithelial cell development"/>
    <property type="evidence" value="ECO:0007669"/>
    <property type="project" value="UniProtKB-ARBA"/>
</dbReference>
<feature type="disulfide bond" evidence="26">
    <location>
        <begin position="843"/>
        <end position="853"/>
    </location>
</feature>
<dbReference type="GO" id="GO:0090575">
    <property type="term" value="C:RNA polymerase II transcription regulator complex"/>
    <property type="evidence" value="ECO:0007669"/>
    <property type="project" value="UniProtKB-ARBA"/>
</dbReference>
<keyword evidence="16 28" id="KW-0472">Membrane</keyword>
<evidence type="ECO:0000256" key="12">
    <source>
        <dbReference type="ARBA" id="ARBA00022976"/>
    </source>
</evidence>
<feature type="domain" description="EGF-like" evidence="29">
    <location>
        <begin position="1030"/>
        <end position="1067"/>
    </location>
</feature>
<dbReference type="FunFam" id="2.10.25.10:FF:000066">
    <property type="entry name" value="FAT atypical cadherin 4"/>
    <property type="match status" value="2"/>
</dbReference>
<feature type="binding site" evidence="23">
    <location>
        <position position="494"/>
    </location>
    <ligand>
        <name>Ca(2+)</name>
        <dbReference type="ChEBI" id="CHEBI:29108"/>
        <label>3</label>
    </ligand>
</feature>
<evidence type="ECO:0000256" key="23">
    <source>
        <dbReference type="PIRSR" id="PIRSR002279-1"/>
    </source>
</evidence>
<feature type="disulfide bond" evidence="24">
    <location>
        <begin position="436"/>
        <end position="451"/>
    </location>
</feature>
<feature type="disulfide bond" evidence="24">
    <location>
        <begin position="506"/>
        <end position="521"/>
    </location>
</feature>
<keyword evidence="23" id="KW-0106">Calcium</keyword>
<dbReference type="Gene3D" id="1.25.40.20">
    <property type="entry name" value="Ankyrin repeat-containing domain"/>
    <property type="match status" value="1"/>
</dbReference>
<evidence type="ECO:0000256" key="6">
    <source>
        <dbReference type="ARBA" id="ARBA00022536"/>
    </source>
</evidence>
<feature type="disulfide bond" evidence="26">
    <location>
        <begin position="789"/>
        <end position="798"/>
    </location>
</feature>
<feature type="compositionally biased region" description="Low complexity" evidence="27">
    <location>
        <begin position="2452"/>
        <end position="2466"/>
    </location>
</feature>
<dbReference type="SUPFAM" id="SSF57184">
    <property type="entry name" value="Growth factor receptor domain"/>
    <property type="match status" value="5"/>
</dbReference>
<feature type="disulfide bond" evidence="26">
    <location>
        <begin position="676"/>
        <end position="685"/>
    </location>
</feature>
<accession>A0A226EGZ9</accession>
<dbReference type="InterPro" id="IPR009030">
    <property type="entry name" value="Growth_fac_rcpt_cys_sf"/>
</dbReference>
<dbReference type="FunFam" id="2.10.25.10:FF:000092">
    <property type="entry name" value="Neurogenic locus notch protein 1"/>
    <property type="match status" value="1"/>
</dbReference>
<evidence type="ECO:0000256" key="19">
    <source>
        <dbReference type="ARBA" id="ARBA00023163"/>
    </source>
</evidence>
<feature type="binding site" evidence="23">
    <location>
        <position position="514"/>
    </location>
    <ligand>
        <name>Ca(2+)</name>
        <dbReference type="ChEBI" id="CHEBI:29108"/>
        <label>3</label>
    </ligand>
</feature>
<dbReference type="PRINTS" id="PR01983">
    <property type="entry name" value="NOTCH"/>
</dbReference>
<dbReference type="PROSITE" id="PS50088">
    <property type="entry name" value="ANK_REPEAT"/>
    <property type="match status" value="5"/>
</dbReference>
<feature type="repeat" description="ANK" evidence="25">
    <location>
        <begin position="1930"/>
        <end position="1962"/>
    </location>
</feature>
<dbReference type="FunFam" id="1.25.40.20:FF:000005">
    <property type="entry name" value="Neurogenic locus notch 1"/>
    <property type="match status" value="1"/>
</dbReference>
<dbReference type="FunFam" id="2.10.25.10:FF:000610">
    <property type="entry name" value="protein HEG homolog 1 isoform X1"/>
    <property type="match status" value="1"/>
</dbReference>
<dbReference type="GO" id="GO:0005737">
    <property type="term" value="C:cytoplasm"/>
    <property type="evidence" value="ECO:0007669"/>
    <property type="project" value="UniProtKB-ARBA"/>
</dbReference>
<dbReference type="SUPFAM" id="SSF48403">
    <property type="entry name" value="Ankyrin repeat"/>
    <property type="match status" value="1"/>
</dbReference>
<reference evidence="31 32" key="1">
    <citation type="submission" date="2015-12" db="EMBL/GenBank/DDBJ databases">
        <title>The genome of Folsomia candida.</title>
        <authorList>
            <person name="Faddeeva A."/>
            <person name="Derks M.F."/>
            <person name="Anvar Y."/>
            <person name="Smit S."/>
            <person name="Van Straalen N."/>
            <person name="Roelofs D."/>
        </authorList>
    </citation>
    <scope>NUCLEOTIDE SEQUENCE [LARGE SCALE GENOMIC DNA]</scope>
    <source>
        <strain evidence="31 32">VU population</strain>
        <tissue evidence="31">Whole body</tissue>
    </source>
</reference>
<feature type="compositionally biased region" description="Basic residues" evidence="27">
    <location>
        <begin position="2196"/>
        <end position="2206"/>
    </location>
</feature>
<keyword evidence="32" id="KW-1185">Reference proteome</keyword>
<dbReference type="InterPro" id="IPR018097">
    <property type="entry name" value="EGF_Ca-bd_CS"/>
</dbReference>
<dbReference type="GO" id="GO:0048638">
    <property type="term" value="P:regulation of developmental growth"/>
    <property type="evidence" value="ECO:0007669"/>
    <property type="project" value="UniProtKB-ARBA"/>
</dbReference>
<evidence type="ECO:0000256" key="3">
    <source>
        <dbReference type="ARBA" id="ARBA00005847"/>
    </source>
</evidence>
<dbReference type="FunFam" id="2.10.25.10:FF:000100">
    <property type="entry name" value="neurogenic locus notch homolog protein 3"/>
    <property type="match status" value="1"/>
</dbReference>
<keyword evidence="22" id="KW-0539">Nucleus</keyword>
<dbReference type="Pfam" id="PF07684">
    <property type="entry name" value="NODP"/>
    <property type="match status" value="1"/>
</dbReference>
<evidence type="ECO:0000256" key="26">
    <source>
        <dbReference type="PROSITE-ProRule" id="PRU00076"/>
    </source>
</evidence>
<dbReference type="FunFam" id="2.10.25.10:FF:000471">
    <property type="entry name" value="Protein lin-12"/>
    <property type="match status" value="2"/>
</dbReference>
<feature type="domain" description="EGF-like" evidence="29">
    <location>
        <begin position="385"/>
        <end position="423"/>
    </location>
</feature>
<dbReference type="Gene3D" id="3.30.70.3310">
    <property type="match status" value="1"/>
</dbReference>
<evidence type="ECO:0000256" key="25">
    <source>
        <dbReference type="PROSITE-ProRule" id="PRU00023"/>
    </source>
</evidence>